<protein>
    <submittedName>
        <fullName evidence="2">Uncharacterized protein</fullName>
    </submittedName>
</protein>
<sequence length="89" mass="10394">MNGTDDRERKSWYRSFAEVAMDFVPGSGVARAAFEQMRVRIRRDLEEELDLLKAERERDQQTIARLSDVLERQQSALEALVEQAEARDH</sequence>
<dbReference type="EMBL" id="JABFCX010000002">
    <property type="protein sequence ID" value="NNU15800.1"/>
    <property type="molecule type" value="Genomic_DNA"/>
</dbReference>
<keyword evidence="1" id="KW-0175">Coiled coil</keyword>
<name>A0A7Y3W4I8_9PROT</name>
<comment type="caution">
    <text evidence="2">The sequence shown here is derived from an EMBL/GenBank/DDBJ whole genome shotgun (WGS) entry which is preliminary data.</text>
</comment>
<keyword evidence="3" id="KW-1185">Reference proteome</keyword>
<reference evidence="2 3" key="1">
    <citation type="submission" date="2020-05" db="EMBL/GenBank/DDBJ databases">
        <title>Parvularcula mediterraneae sp. nov., isolated from polypropylene straw from shallow seawater of the seashore of Laganas in Zakynthos island, Greece.</title>
        <authorList>
            <person name="Szabo I."/>
            <person name="Al-Omari J."/>
            <person name="Rado J."/>
            <person name="Szerdahelyi G.S."/>
        </authorList>
    </citation>
    <scope>NUCLEOTIDE SEQUENCE [LARGE SCALE GENOMIC DNA]</scope>
    <source>
        <strain evidence="2 3">ZS-1/3</strain>
    </source>
</reference>
<dbReference type="AlphaFoldDB" id="A0A7Y3W4I8"/>
<evidence type="ECO:0000313" key="2">
    <source>
        <dbReference type="EMBL" id="NNU15800.1"/>
    </source>
</evidence>
<accession>A0A7Y3W4I8</accession>
<proteinExistence type="predicted"/>
<gene>
    <name evidence="2" type="ORF">HK107_05630</name>
</gene>
<organism evidence="2 3">
    <name type="scientific">Parvularcula mediterranea</name>
    <dbReference type="NCBI Taxonomy" id="2732508"/>
    <lineage>
        <taxon>Bacteria</taxon>
        <taxon>Pseudomonadati</taxon>
        <taxon>Pseudomonadota</taxon>
        <taxon>Alphaproteobacteria</taxon>
        <taxon>Parvularculales</taxon>
        <taxon>Parvularculaceae</taxon>
        <taxon>Parvularcula</taxon>
    </lineage>
</organism>
<evidence type="ECO:0000313" key="3">
    <source>
        <dbReference type="Proteomes" id="UP000536835"/>
    </source>
</evidence>
<feature type="coiled-coil region" evidence="1">
    <location>
        <begin position="42"/>
        <end position="87"/>
    </location>
</feature>
<evidence type="ECO:0000256" key="1">
    <source>
        <dbReference type="SAM" id="Coils"/>
    </source>
</evidence>
<dbReference type="RefSeq" id="WP_173197525.1">
    <property type="nucleotide sequence ID" value="NZ_JABFCX010000002.1"/>
</dbReference>
<dbReference type="Proteomes" id="UP000536835">
    <property type="component" value="Unassembled WGS sequence"/>
</dbReference>